<feature type="compositionally biased region" description="Basic residues" evidence="1">
    <location>
        <begin position="30"/>
        <end position="39"/>
    </location>
</feature>
<evidence type="ECO:0000256" key="1">
    <source>
        <dbReference type="SAM" id="MobiDB-lite"/>
    </source>
</evidence>
<sequence>MKREGGLGGSSHGRCGLSCAGRIRSRGMIRNSKSHKFSVTRKASFLSGQELPRGPLDPRHRRHRLQPVLAERAVAGAMKKKRAGPGMLGARPGIEGGRAPRESQARALAGLDSPPQTERGEGGRERGEGGGWGGKAVKEETRARGVPAMAGQHHEFRRGGGKTGVIW</sequence>
<gene>
    <name evidence="2" type="ORF">MARPO_0099s0030</name>
</gene>
<name>A0A2R6WEW3_MARPO</name>
<keyword evidence="3" id="KW-1185">Reference proteome</keyword>
<accession>A0A2R6WEW3</accession>
<evidence type="ECO:0000313" key="2">
    <source>
        <dbReference type="EMBL" id="PTQ32393.1"/>
    </source>
</evidence>
<dbReference type="EMBL" id="KZ772771">
    <property type="protein sequence ID" value="PTQ32393.1"/>
    <property type="molecule type" value="Genomic_DNA"/>
</dbReference>
<dbReference type="Gramene" id="Mp7g01550.1">
    <property type="protein sequence ID" value="Mp7g01550.1.cds"/>
    <property type="gene ID" value="Mp7g01550"/>
</dbReference>
<protein>
    <submittedName>
        <fullName evidence="2">Uncharacterized protein</fullName>
    </submittedName>
</protein>
<evidence type="ECO:0000313" key="3">
    <source>
        <dbReference type="Proteomes" id="UP000244005"/>
    </source>
</evidence>
<feature type="region of interest" description="Disordered" evidence="1">
    <location>
        <begin position="30"/>
        <end position="167"/>
    </location>
</feature>
<organism evidence="2 3">
    <name type="scientific">Marchantia polymorpha</name>
    <name type="common">Common liverwort</name>
    <name type="synonym">Marchantia aquatica</name>
    <dbReference type="NCBI Taxonomy" id="3197"/>
    <lineage>
        <taxon>Eukaryota</taxon>
        <taxon>Viridiplantae</taxon>
        <taxon>Streptophyta</taxon>
        <taxon>Embryophyta</taxon>
        <taxon>Marchantiophyta</taxon>
        <taxon>Marchantiopsida</taxon>
        <taxon>Marchantiidae</taxon>
        <taxon>Marchantiales</taxon>
        <taxon>Marchantiaceae</taxon>
        <taxon>Marchantia</taxon>
    </lineage>
</organism>
<feature type="compositionally biased region" description="Basic and acidic residues" evidence="1">
    <location>
        <begin position="118"/>
        <end position="128"/>
    </location>
</feature>
<reference evidence="3" key="1">
    <citation type="journal article" date="2017" name="Cell">
        <title>Insights into land plant evolution garnered from the Marchantia polymorpha genome.</title>
        <authorList>
            <person name="Bowman J.L."/>
            <person name="Kohchi T."/>
            <person name="Yamato K.T."/>
            <person name="Jenkins J."/>
            <person name="Shu S."/>
            <person name="Ishizaki K."/>
            <person name="Yamaoka S."/>
            <person name="Nishihama R."/>
            <person name="Nakamura Y."/>
            <person name="Berger F."/>
            <person name="Adam C."/>
            <person name="Aki S.S."/>
            <person name="Althoff F."/>
            <person name="Araki T."/>
            <person name="Arteaga-Vazquez M.A."/>
            <person name="Balasubrmanian S."/>
            <person name="Barry K."/>
            <person name="Bauer D."/>
            <person name="Boehm C.R."/>
            <person name="Briginshaw L."/>
            <person name="Caballero-Perez J."/>
            <person name="Catarino B."/>
            <person name="Chen F."/>
            <person name="Chiyoda S."/>
            <person name="Chovatia M."/>
            <person name="Davies K.M."/>
            <person name="Delmans M."/>
            <person name="Demura T."/>
            <person name="Dierschke T."/>
            <person name="Dolan L."/>
            <person name="Dorantes-Acosta A.E."/>
            <person name="Eklund D.M."/>
            <person name="Florent S.N."/>
            <person name="Flores-Sandoval E."/>
            <person name="Fujiyama A."/>
            <person name="Fukuzawa H."/>
            <person name="Galik B."/>
            <person name="Grimanelli D."/>
            <person name="Grimwood J."/>
            <person name="Grossniklaus U."/>
            <person name="Hamada T."/>
            <person name="Haseloff J."/>
            <person name="Hetherington A.J."/>
            <person name="Higo A."/>
            <person name="Hirakawa Y."/>
            <person name="Hundley H.N."/>
            <person name="Ikeda Y."/>
            <person name="Inoue K."/>
            <person name="Inoue S.I."/>
            <person name="Ishida S."/>
            <person name="Jia Q."/>
            <person name="Kakita M."/>
            <person name="Kanazawa T."/>
            <person name="Kawai Y."/>
            <person name="Kawashima T."/>
            <person name="Kennedy M."/>
            <person name="Kinose K."/>
            <person name="Kinoshita T."/>
            <person name="Kohara Y."/>
            <person name="Koide E."/>
            <person name="Komatsu K."/>
            <person name="Kopischke S."/>
            <person name="Kubo M."/>
            <person name="Kyozuka J."/>
            <person name="Lagercrantz U."/>
            <person name="Lin S.S."/>
            <person name="Lindquist E."/>
            <person name="Lipzen A.M."/>
            <person name="Lu C.W."/>
            <person name="De Luna E."/>
            <person name="Martienssen R.A."/>
            <person name="Minamino N."/>
            <person name="Mizutani M."/>
            <person name="Mizutani M."/>
            <person name="Mochizuki N."/>
            <person name="Monte I."/>
            <person name="Mosher R."/>
            <person name="Nagasaki H."/>
            <person name="Nakagami H."/>
            <person name="Naramoto S."/>
            <person name="Nishitani K."/>
            <person name="Ohtani M."/>
            <person name="Okamoto T."/>
            <person name="Okumura M."/>
            <person name="Phillips J."/>
            <person name="Pollak B."/>
            <person name="Reinders A."/>
            <person name="Rovekamp M."/>
            <person name="Sano R."/>
            <person name="Sawa S."/>
            <person name="Schmid M.W."/>
            <person name="Shirakawa M."/>
            <person name="Solano R."/>
            <person name="Spunde A."/>
            <person name="Suetsugu N."/>
            <person name="Sugano S."/>
            <person name="Sugiyama A."/>
            <person name="Sun R."/>
            <person name="Suzuki Y."/>
            <person name="Takenaka M."/>
            <person name="Takezawa D."/>
            <person name="Tomogane H."/>
            <person name="Tsuzuki M."/>
            <person name="Ueda T."/>
            <person name="Umeda M."/>
            <person name="Ward J.M."/>
            <person name="Watanabe Y."/>
            <person name="Yazaki K."/>
            <person name="Yokoyama R."/>
            <person name="Yoshitake Y."/>
            <person name="Yotsui I."/>
            <person name="Zachgo S."/>
            <person name="Schmutz J."/>
        </authorList>
    </citation>
    <scope>NUCLEOTIDE SEQUENCE [LARGE SCALE GENOMIC DNA]</scope>
    <source>
        <strain evidence="3">Tak-1</strain>
    </source>
</reference>
<dbReference type="Proteomes" id="UP000244005">
    <property type="component" value="Unassembled WGS sequence"/>
</dbReference>
<proteinExistence type="predicted"/>
<dbReference type="AlphaFoldDB" id="A0A2R6WEW3"/>